<evidence type="ECO:0000256" key="2">
    <source>
        <dbReference type="SAM" id="SignalP"/>
    </source>
</evidence>
<feature type="compositionally biased region" description="Gly residues" evidence="1">
    <location>
        <begin position="118"/>
        <end position="129"/>
    </location>
</feature>
<dbReference type="RefSeq" id="WP_177236725.1">
    <property type="nucleotide sequence ID" value="NZ_FOLQ01000020.1"/>
</dbReference>
<reference evidence="3 4" key="1">
    <citation type="submission" date="2016-10" db="EMBL/GenBank/DDBJ databases">
        <authorList>
            <person name="de Groot N.N."/>
        </authorList>
    </citation>
    <scope>NUCLEOTIDE SEQUENCE [LARGE SCALE GENOMIC DNA]</scope>
    <source>
        <strain evidence="3 4">DSM 26130</strain>
    </source>
</reference>
<keyword evidence="4" id="KW-1185">Reference proteome</keyword>
<dbReference type="AlphaFoldDB" id="A0A1I2DRE2"/>
<sequence>MGIKLLPTSLLMGAALLTLLSTAQAQTGSVAVNTDGSTADNSALLDVKSTTQGLLVPRMNAQQRGLISSPATGLLVYQTDGTAGFYFYNGTAWTSLSTPGTTGPQGPTGPTGATGPQGPAGPGVPTGGTAGQVLTKVDATNYNTQWATPGGGGLAVYDANNVKLGILIDLPAANIASSNYVTVQTSAGYVVTIYLTRNNNSDFLLGTQIYWTGANCSGTPYLNAGSSTANYRAAKVLTYSYSSGSLYSASNPNSDGTSPTVTMPTIATSESPTTGLCSAVTTQPTTLGYALTPVTRATAGLPTVIARPLAIR</sequence>
<evidence type="ECO:0000313" key="4">
    <source>
        <dbReference type="Proteomes" id="UP000198598"/>
    </source>
</evidence>
<dbReference type="Proteomes" id="UP000198598">
    <property type="component" value="Unassembled WGS sequence"/>
</dbReference>
<dbReference type="EMBL" id="FOLQ01000020">
    <property type="protein sequence ID" value="SFE82873.1"/>
    <property type="molecule type" value="Genomic_DNA"/>
</dbReference>
<feature type="compositionally biased region" description="Low complexity" evidence="1">
    <location>
        <begin position="98"/>
        <end position="117"/>
    </location>
</feature>
<keyword evidence="2" id="KW-0732">Signal</keyword>
<feature type="region of interest" description="Disordered" evidence="1">
    <location>
        <begin position="98"/>
        <end position="129"/>
    </location>
</feature>
<feature type="signal peptide" evidence="2">
    <location>
        <begin position="1"/>
        <end position="25"/>
    </location>
</feature>
<feature type="chain" id="PRO_5011435517" description="Collagen triple helix repeat-containing protein" evidence="2">
    <location>
        <begin position="26"/>
        <end position="312"/>
    </location>
</feature>
<name>A0A1I2DRE2_9BACT</name>
<evidence type="ECO:0000256" key="1">
    <source>
        <dbReference type="SAM" id="MobiDB-lite"/>
    </source>
</evidence>
<dbReference type="STRING" id="662367.SAMN05216167_12029"/>
<protein>
    <recommendedName>
        <fullName evidence="5">Collagen triple helix repeat-containing protein</fullName>
    </recommendedName>
</protein>
<gene>
    <name evidence="3" type="ORF">SAMN05216167_12029</name>
</gene>
<evidence type="ECO:0008006" key="5">
    <source>
        <dbReference type="Google" id="ProtNLM"/>
    </source>
</evidence>
<proteinExistence type="predicted"/>
<accession>A0A1I2DRE2</accession>
<organism evidence="3 4">
    <name type="scientific">Spirosoma endophyticum</name>
    <dbReference type="NCBI Taxonomy" id="662367"/>
    <lineage>
        <taxon>Bacteria</taxon>
        <taxon>Pseudomonadati</taxon>
        <taxon>Bacteroidota</taxon>
        <taxon>Cytophagia</taxon>
        <taxon>Cytophagales</taxon>
        <taxon>Cytophagaceae</taxon>
        <taxon>Spirosoma</taxon>
    </lineage>
</organism>
<evidence type="ECO:0000313" key="3">
    <source>
        <dbReference type="EMBL" id="SFE82873.1"/>
    </source>
</evidence>